<organism evidence="2 3">
    <name type="scientific">Mesitornis unicolor</name>
    <name type="common">brown roatelo</name>
    <dbReference type="NCBI Taxonomy" id="54374"/>
    <lineage>
        <taxon>Eukaryota</taxon>
        <taxon>Metazoa</taxon>
        <taxon>Chordata</taxon>
        <taxon>Craniata</taxon>
        <taxon>Vertebrata</taxon>
        <taxon>Euteleostomi</taxon>
        <taxon>Archelosauria</taxon>
        <taxon>Archosauria</taxon>
        <taxon>Dinosauria</taxon>
        <taxon>Saurischia</taxon>
        <taxon>Theropoda</taxon>
        <taxon>Coelurosauria</taxon>
        <taxon>Aves</taxon>
        <taxon>Neognathae</taxon>
        <taxon>Neoaves</taxon>
        <taxon>Columbimorphae</taxon>
        <taxon>Mesitornithiformes</taxon>
        <taxon>Mesitornithidae</taxon>
        <taxon>Mesitornis</taxon>
    </lineage>
</organism>
<feature type="non-terminal residue" evidence="2">
    <location>
        <position position="1"/>
    </location>
</feature>
<gene>
    <name evidence="2" type="ORF">N332_08978</name>
</gene>
<feature type="compositionally biased region" description="Low complexity" evidence="1">
    <location>
        <begin position="1"/>
        <end position="19"/>
    </location>
</feature>
<accession>A0A091RRP8</accession>
<feature type="compositionally biased region" description="Low complexity" evidence="1">
    <location>
        <begin position="27"/>
        <end position="37"/>
    </location>
</feature>
<evidence type="ECO:0000313" key="2">
    <source>
        <dbReference type="EMBL" id="KFQ31137.1"/>
    </source>
</evidence>
<dbReference type="AlphaFoldDB" id="A0A091RRP8"/>
<protein>
    <submittedName>
        <fullName evidence="2">Uncharacterized protein</fullName>
    </submittedName>
</protein>
<reference evidence="2 3" key="1">
    <citation type="submission" date="2014-04" db="EMBL/GenBank/DDBJ databases">
        <title>Genome evolution of avian class.</title>
        <authorList>
            <person name="Zhang G."/>
            <person name="Li C."/>
        </authorList>
    </citation>
    <scope>NUCLEOTIDE SEQUENCE [LARGE SCALE GENOMIC DNA]</scope>
    <source>
        <strain evidence="2">BGI_N332</strain>
    </source>
</reference>
<evidence type="ECO:0000313" key="3">
    <source>
        <dbReference type="Proteomes" id="UP000053369"/>
    </source>
</evidence>
<evidence type="ECO:0000256" key="1">
    <source>
        <dbReference type="SAM" id="MobiDB-lite"/>
    </source>
</evidence>
<feature type="compositionally biased region" description="Basic and acidic residues" evidence="1">
    <location>
        <begin position="111"/>
        <end position="123"/>
    </location>
</feature>
<feature type="non-terminal residue" evidence="2">
    <location>
        <position position="123"/>
    </location>
</feature>
<dbReference type="Proteomes" id="UP000053369">
    <property type="component" value="Unassembled WGS sequence"/>
</dbReference>
<name>A0A091RRP8_9AVES</name>
<feature type="region of interest" description="Disordered" evidence="1">
    <location>
        <begin position="1"/>
        <end position="123"/>
    </location>
</feature>
<sequence>ALEDAVAADLEAGAALDPAVGPATVDPNPGLARALGLAPPPSPGLPGDPSQSPHLSPDPGPGQDPAPDLEALPQPQRGNPILDPGLRALPSLLKKKELSPPRNMMHQISENLHKGRLWGEKIA</sequence>
<dbReference type="EMBL" id="KK804505">
    <property type="protein sequence ID" value="KFQ31137.1"/>
    <property type="molecule type" value="Genomic_DNA"/>
</dbReference>
<keyword evidence="3" id="KW-1185">Reference proteome</keyword>
<proteinExistence type="predicted"/>